<evidence type="ECO:0000259" key="1">
    <source>
        <dbReference type="Pfam" id="PF13466"/>
    </source>
</evidence>
<dbReference type="Gene3D" id="3.30.750.24">
    <property type="entry name" value="STAS domain"/>
    <property type="match status" value="1"/>
</dbReference>
<dbReference type="EMBL" id="CP073767">
    <property type="protein sequence ID" value="UWZ58534.1"/>
    <property type="molecule type" value="Genomic_DNA"/>
</dbReference>
<feature type="domain" description="MlaB-like STAS" evidence="1">
    <location>
        <begin position="13"/>
        <end position="57"/>
    </location>
</feature>
<dbReference type="SUPFAM" id="SSF52091">
    <property type="entry name" value="SpoIIaa-like"/>
    <property type="match status" value="1"/>
</dbReference>
<dbReference type="KEGG" id="daur:Daura_21550"/>
<dbReference type="AlphaFoldDB" id="A0A9Q9ISG4"/>
<evidence type="ECO:0000313" key="2">
    <source>
        <dbReference type="EMBL" id="UWZ58534.1"/>
    </source>
</evidence>
<accession>A0A9Q9ISG4</accession>
<protein>
    <submittedName>
        <fullName evidence="2">STAS domain-containing protein</fullName>
    </submittedName>
</protein>
<name>A0A9Q9ISG4_9ACTN</name>
<organism evidence="2 3">
    <name type="scientific">Dactylosporangium aurantiacum</name>
    <dbReference type="NCBI Taxonomy" id="35754"/>
    <lineage>
        <taxon>Bacteria</taxon>
        <taxon>Bacillati</taxon>
        <taxon>Actinomycetota</taxon>
        <taxon>Actinomycetes</taxon>
        <taxon>Micromonosporales</taxon>
        <taxon>Micromonosporaceae</taxon>
        <taxon>Dactylosporangium</taxon>
    </lineage>
</organism>
<reference evidence="2" key="1">
    <citation type="submission" date="2021-04" db="EMBL/GenBank/DDBJ databases">
        <title>Dactylosporangium aurantiacum NRRL B-8018 full assembly.</title>
        <authorList>
            <person name="Hartkoorn R.C."/>
            <person name="Beaudoing E."/>
            <person name="Hot D."/>
        </authorList>
    </citation>
    <scope>NUCLEOTIDE SEQUENCE</scope>
    <source>
        <strain evidence="2">NRRL B-8018</strain>
    </source>
</reference>
<dbReference type="RefSeq" id="WP_081971184.1">
    <property type="nucleotide sequence ID" value="NZ_CP073767.1"/>
</dbReference>
<dbReference type="CDD" id="cd07043">
    <property type="entry name" value="STAS_anti-anti-sigma_factors"/>
    <property type="match status" value="1"/>
</dbReference>
<dbReference type="InterPro" id="IPR036513">
    <property type="entry name" value="STAS_dom_sf"/>
</dbReference>
<dbReference type="InterPro" id="IPR058548">
    <property type="entry name" value="MlaB-like_STAS"/>
</dbReference>
<proteinExistence type="predicted"/>
<dbReference type="Proteomes" id="UP001058003">
    <property type="component" value="Chromosome"/>
</dbReference>
<evidence type="ECO:0000313" key="3">
    <source>
        <dbReference type="Proteomes" id="UP001058003"/>
    </source>
</evidence>
<sequence length="104" mass="10547">MTVLRKGGVAHVAAAGDVDLCTAPALRDALRRAATATNGPVEVDLRQVTFFSCAGAATSPDGALVRVRAGRSGCRRGASEGAGVAAVQPGQGRWSGLVERKFGL</sequence>
<dbReference type="Pfam" id="PF13466">
    <property type="entry name" value="STAS_2"/>
    <property type="match status" value="1"/>
</dbReference>
<gene>
    <name evidence="2" type="ORF">Daura_21550</name>
</gene>
<keyword evidence="3" id="KW-1185">Reference proteome</keyword>